<feature type="transmembrane region" description="Helical" evidence="1">
    <location>
        <begin position="380"/>
        <end position="397"/>
    </location>
</feature>
<feature type="transmembrane region" description="Helical" evidence="1">
    <location>
        <begin position="403"/>
        <end position="425"/>
    </location>
</feature>
<dbReference type="EMBL" id="CP046640">
    <property type="protein sequence ID" value="QTL97002.1"/>
    <property type="molecule type" value="Genomic_DNA"/>
</dbReference>
<dbReference type="AlphaFoldDB" id="A0A8A7KGJ5"/>
<keyword evidence="3" id="KW-1185">Reference proteome</keyword>
<name>A0A8A7KGJ5_9FIRM</name>
<keyword evidence="1" id="KW-0472">Membrane</keyword>
<keyword evidence="1" id="KW-0812">Transmembrane</keyword>
<dbReference type="InterPro" id="IPR043748">
    <property type="entry name" value="DUF5693"/>
</dbReference>
<dbReference type="Pfam" id="PF18949">
    <property type="entry name" value="DUF5693"/>
    <property type="match status" value="1"/>
</dbReference>
<proteinExistence type="predicted"/>
<dbReference type="KEGG" id="ifn:GM661_02915"/>
<keyword evidence="1" id="KW-1133">Transmembrane helix</keyword>
<dbReference type="Proteomes" id="UP000665020">
    <property type="component" value="Chromosome"/>
</dbReference>
<protein>
    <submittedName>
        <fullName evidence="2">Uncharacterized protein</fullName>
    </submittedName>
</protein>
<feature type="transmembrane region" description="Helical" evidence="1">
    <location>
        <begin position="437"/>
        <end position="456"/>
    </location>
</feature>
<feature type="transmembrane region" description="Helical" evidence="1">
    <location>
        <begin position="587"/>
        <end position="608"/>
    </location>
</feature>
<feature type="transmembrane region" description="Helical" evidence="1">
    <location>
        <begin position="468"/>
        <end position="486"/>
    </location>
</feature>
<evidence type="ECO:0000313" key="3">
    <source>
        <dbReference type="Proteomes" id="UP000665020"/>
    </source>
</evidence>
<evidence type="ECO:0000313" key="2">
    <source>
        <dbReference type="EMBL" id="QTL97002.1"/>
    </source>
</evidence>
<feature type="transmembrane region" description="Helical" evidence="1">
    <location>
        <begin position="614"/>
        <end position="636"/>
    </location>
</feature>
<sequence length="647" mass="73430">MRKKFLLIIFILALFVSLLGVYGRYKIDNSSNGVELIMDYKALASLDRNEIKFLGELKEAGLTAVAVLPDTIKELVNTNRVNLIKGNELIRAGVISGRTNLLMESFQISRDSAVLYIDSSSLIKGFLDRLPSWQEEYGLDYLLAGDELLVFFEKWHDKYLSLGIGFEEGLITEIRKAGLKIVPRIDNNKLTNKEQLALLADYSPRYLIFNGTEVTGYQEGSKEGIRETANLMLDHDIIFGMIEPFIARQAGAASLAHLLDYRLLRVHSIQQAEMDSNQAKYSLDNIVNRYYRAVKERNVRLLYLKPFLKEKDNKKPDKLTEEFIASLAVRLKTAGYLPGQAELYRDYENSFLALLLIGLGITVAGIILLGYLINKDILKWSYLMMGLVIIVEVLLFYKGRGIFLRKVLALASAIIFPTLAVVTQVLNKEEESLLLKFLKTAAISLLGGVFLTASLAHTSFVLKINQFVGVKLAFVLPLILISFYYFKTIDYRFNDRQGSFLEKLNRLLDYNLKLKHLVLLFVLAVGGFVYIGRTGNYPLLPVSGIELHLRESLEKLLIARPRFKEFLIGHPFLVLALGMVKEFKNKLLFYPFLLLASIGQITVLNSFSHIHTPLLITVIRVFHGLWLGLLLGYILLSSFRYLVKRFA</sequence>
<reference evidence="2" key="1">
    <citation type="submission" date="2019-12" db="EMBL/GenBank/DDBJ databases">
        <authorList>
            <person name="zhang j."/>
            <person name="sun C.M."/>
        </authorList>
    </citation>
    <scope>NUCLEOTIDE SEQUENCE</scope>
    <source>
        <strain evidence="2">NS-1</strain>
    </source>
</reference>
<feature type="transmembrane region" description="Helical" evidence="1">
    <location>
        <begin position="514"/>
        <end position="532"/>
    </location>
</feature>
<evidence type="ECO:0000256" key="1">
    <source>
        <dbReference type="SAM" id="Phobius"/>
    </source>
</evidence>
<accession>A0A8A7KGJ5</accession>
<gene>
    <name evidence="2" type="ORF">GM661_02915</name>
</gene>
<dbReference type="RefSeq" id="WP_230868666.1">
    <property type="nucleotide sequence ID" value="NZ_CP046640.1"/>
</dbReference>
<feature type="transmembrane region" description="Helical" evidence="1">
    <location>
        <begin position="351"/>
        <end position="373"/>
    </location>
</feature>
<organism evidence="2 3">
    <name type="scientific">Iocasia fonsfrigidae</name>
    <dbReference type="NCBI Taxonomy" id="2682810"/>
    <lineage>
        <taxon>Bacteria</taxon>
        <taxon>Bacillati</taxon>
        <taxon>Bacillota</taxon>
        <taxon>Clostridia</taxon>
        <taxon>Halanaerobiales</taxon>
        <taxon>Halanaerobiaceae</taxon>
        <taxon>Iocasia</taxon>
    </lineage>
</organism>